<comment type="subcellular location">
    <subcellularLocation>
        <location evidence="1">Membrane</location>
        <topology evidence="1">Multi-pass membrane protein</topology>
    </subcellularLocation>
</comment>
<dbReference type="Gene3D" id="1.20.1250.20">
    <property type="entry name" value="MFS general substrate transporter like domains"/>
    <property type="match status" value="1"/>
</dbReference>
<keyword evidence="4 7" id="KW-1133">Transmembrane helix</keyword>
<dbReference type="KEGG" id="egr:104438261"/>
<dbReference type="GO" id="GO:0005886">
    <property type="term" value="C:plasma membrane"/>
    <property type="evidence" value="ECO:0000318"/>
    <property type="project" value="GO_Central"/>
</dbReference>
<dbReference type="GO" id="GO:0055085">
    <property type="term" value="P:transmembrane transport"/>
    <property type="evidence" value="ECO:0000318"/>
    <property type="project" value="GO_Central"/>
</dbReference>
<evidence type="ECO:0000313" key="8">
    <source>
        <dbReference type="EMBL" id="KCW82404.1"/>
    </source>
</evidence>
<feature type="transmembrane region" description="Helical" evidence="7">
    <location>
        <begin position="408"/>
        <end position="425"/>
    </location>
</feature>
<feature type="transmembrane region" description="Helical" evidence="7">
    <location>
        <begin position="533"/>
        <end position="556"/>
    </location>
</feature>
<accession>A0A059CW23</accession>
<feature type="transmembrane region" description="Helical" evidence="7">
    <location>
        <begin position="32"/>
        <end position="51"/>
    </location>
</feature>
<evidence type="ECO:0000256" key="2">
    <source>
        <dbReference type="ARBA" id="ARBA00005982"/>
    </source>
</evidence>
<dbReference type="InterPro" id="IPR036259">
    <property type="entry name" value="MFS_trans_sf"/>
</dbReference>
<dbReference type="AlphaFoldDB" id="A0A059CW23"/>
<feature type="transmembrane region" description="Helical" evidence="7">
    <location>
        <begin position="358"/>
        <end position="383"/>
    </location>
</feature>
<gene>
    <name evidence="8" type="ORF">EUGRSUZ_C03809</name>
</gene>
<organism evidence="8">
    <name type="scientific">Eucalyptus grandis</name>
    <name type="common">Flooded gum</name>
    <dbReference type="NCBI Taxonomy" id="71139"/>
    <lineage>
        <taxon>Eukaryota</taxon>
        <taxon>Viridiplantae</taxon>
        <taxon>Streptophyta</taxon>
        <taxon>Embryophyta</taxon>
        <taxon>Tracheophyta</taxon>
        <taxon>Spermatophyta</taxon>
        <taxon>Magnoliopsida</taxon>
        <taxon>eudicotyledons</taxon>
        <taxon>Gunneridae</taxon>
        <taxon>Pentapetalae</taxon>
        <taxon>rosids</taxon>
        <taxon>malvids</taxon>
        <taxon>Myrtales</taxon>
        <taxon>Myrtaceae</taxon>
        <taxon>Myrtoideae</taxon>
        <taxon>Eucalypteae</taxon>
        <taxon>Eucalyptus</taxon>
    </lineage>
</organism>
<keyword evidence="3 7" id="KW-0812">Transmembrane</keyword>
<dbReference type="Gramene" id="KCW82404">
    <property type="protein sequence ID" value="KCW82404"/>
    <property type="gene ID" value="EUGRSUZ_C03809"/>
</dbReference>
<proteinExistence type="inferred from homology"/>
<dbReference type="SUPFAM" id="SSF103473">
    <property type="entry name" value="MFS general substrate transporter"/>
    <property type="match status" value="1"/>
</dbReference>
<evidence type="ECO:0000256" key="1">
    <source>
        <dbReference type="ARBA" id="ARBA00004141"/>
    </source>
</evidence>
<dbReference type="OMA" id="CEDKKIW"/>
<feature type="transmembrane region" description="Helical" evidence="7">
    <location>
        <begin position="132"/>
        <end position="161"/>
    </location>
</feature>
<evidence type="ECO:0000256" key="3">
    <source>
        <dbReference type="ARBA" id="ARBA00022692"/>
    </source>
</evidence>
<reference evidence="8" key="1">
    <citation type="submission" date="2013-07" db="EMBL/GenBank/DDBJ databases">
        <title>The genome of Eucalyptus grandis.</title>
        <authorList>
            <person name="Schmutz J."/>
            <person name="Hayes R."/>
            <person name="Myburg A."/>
            <person name="Tuskan G."/>
            <person name="Grattapaglia D."/>
            <person name="Rokhsar D.S."/>
        </authorList>
    </citation>
    <scope>NUCLEOTIDE SEQUENCE</scope>
    <source>
        <tissue evidence="8">Leaf extractions</tissue>
    </source>
</reference>
<dbReference type="GO" id="GO:0022857">
    <property type="term" value="F:transmembrane transporter activity"/>
    <property type="evidence" value="ECO:0000318"/>
    <property type="project" value="GO_Central"/>
</dbReference>
<feature type="transmembrane region" description="Helical" evidence="7">
    <location>
        <begin position="93"/>
        <end position="112"/>
    </location>
</feature>
<protein>
    <recommendedName>
        <fullName evidence="9">Major facilitator superfamily (MFS) profile domain-containing protein</fullName>
    </recommendedName>
</protein>
<evidence type="ECO:0008006" key="9">
    <source>
        <dbReference type="Google" id="ProtNLM"/>
    </source>
</evidence>
<feature type="transmembrane region" description="Helical" evidence="7">
    <location>
        <begin position="182"/>
        <end position="201"/>
    </location>
</feature>
<evidence type="ECO:0000256" key="7">
    <source>
        <dbReference type="SAM" id="Phobius"/>
    </source>
</evidence>
<dbReference type="CDD" id="cd17416">
    <property type="entry name" value="MFS_NPF1_2"/>
    <property type="match status" value="1"/>
</dbReference>
<name>A0A059CW23_EUCGR</name>
<dbReference type="EMBL" id="KK198755">
    <property type="protein sequence ID" value="KCW82404.1"/>
    <property type="molecule type" value="Genomic_DNA"/>
</dbReference>
<dbReference type="InterPro" id="IPR018456">
    <property type="entry name" value="PTR2_symporter_CS"/>
</dbReference>
<comment type="similarity">
    <text evidence="2">Belongs to the major facilitator superfamily. Proton-dependent oligopeptide transporter (POT/PTR) (TC 2.A.17) family.</text>
</comment>
<feature type="region of interest" description="Disordered" evidence="6">
    <location>
        <begin position="567"/>
        <end position="586"/>
    </location>
</feature>
<keyword evidence="5 7" id="KW-0472">Membrane</keyword>
<dbReference type="InterPro" id="IPR000109">
    <property type="entry name" value="POT_fam"/>
</dbReference>
<dbReference type="InParanoid" id="A0A059CW23"/>
<evidence type="ECO:0000256" key="5">
    <source>
        <dbReference type="ARBA" id="ARBA00023136"/>
    </source>
</evidence>
<dbReference type="PANTHER" id="PTHR11654">
    <property type="entry name" value="OLIGOPEPTIDE TRANSPORTER-RELATED"/>
    <property type="match status" value="1"/>
</dbReference>
<dbReference type="OrthoDB" id="8904098at2759"/>
<evidence type="ECO:0000256" key="4">
    <source>
        <dbReference type="ARBA" id="ARBA00022989"/>
    </source>
</evidence>
<dbReference type="PROSITE" id="PS01022">
    <property type="entry name" value="PTR2_1"/>
    <property type="match status" value="1"/>
</dbReference>
<feature type="transmembrane region" description="Helical" evidence="7">
    <location>
        <begin position="486"/>
        <end position="509"/>
    </location>
</feature>
<dbReference type="GO" id="GO:0006857">
    <property type="term" value="P:oligopeptide transport"/>
    <property type="evidence" value="ECO:0007669"/>
    <property type="project" value="InterPro"/>
</dbReference>
<sequence>MEIASDKADEAKQVTSKKGGLKTMPFIIANEILEKVAGYGLLPNMIFYLIGKYHFNAASGANVLFLWSATSNFTPVLGAFISDSFLGRFRTIGFTSVISLLGMILLWLTALLRDARPPPCDPRSKPCEFPTSAQLLFLYSSFSIMSIGAGGIRSCSIAFGADQIDNPDNPRNGRILRTFFNWYYASVGVSIMIAVTVIVVIQNSYGWVIGFGVPAGLMYISVVSFFLGSSLYVKVKADKSLFTGLAQTAVAAWKKRHLELPSTDHDAIYYHHKGSKVTKPSAQLRFLNKACLFNNPEKDLDSNGLAIDPWRLCTVKQVEVLKALIRVLPIWSTGIVIGVTISQNSFPALQANTLDRRILFGISIPAASFGVFGLLTLTLWIGIYDRIIVPLASRLTNRPHGLTFKERMGIGLLISSVAMFVSAAVEHKRRTEAIREGFAENPNGVLKMSAKWIVPQHCLIGLAEAFNAIGQINFYYSKFPKSMASIAVALLTLGMAVGNLVASLIVTILDRLSKGSRDGTWLSTNVNKGHYDYYYWILGGLSVINFFYYLACAWAYEGGEERKVWDEDELEDDQKSHRGSPMIIRA</sequence>
<dbReference type="Pfam" id="PF00854">
    <property type="entry name" value="PTR2"/>
    <property type="match status" value="1"/>
</dbReference>
<feature type="transmembrane region" description="Helical" evidence="7">
    <location>
        <begin position="207"/>
        <end position="233"/>
    </location>
</feature>
<evidence type="ECO:0000256" key="6">
    <source>
        <dbReference type="SAM" id="MobiDB-lite"/>
    </source>
</evidence>
<dbReference type="eggNOG" id="KOG1237">
    <property type="taxonomic scope" value="Eukaryota"/>
</dbReference>
<feature type="transmembrane region" description="Helical" evidence="7">
    <location>
        <begin position="63"/>
        <end position="81"/>
    </location>
</feature>